<dbReference type="GeneID" id="19941814"/>
<dbReference type="Pfam" id="PF00443">
    <property type="entry name" value="UCH"/>
    <property type="match status" value="1"/>
</dbReference>
<evidence type="ECO:0000256" key="2">
    <source>
        <dbReference type="ARBA" id="ARBA00009085"/>
    </source>
</evidence>
<feature type="domain" description="USP" evidence="9">
    <location>
        <begin position="61"/>
        <end position="350"/>
    </location>
</feature>
<evidence type="ECO:0000256" key="5">
    <source>
        <dbReference type="ARBA" id="ARBA00022786"/>
    </source>
</evidence>
<evidence type="ECO:0000256" key="8">
    <source>
        <dbReference type="SAM" id="Coils"/>
    </source>
</evidence>
<dbReference type="VEuPathDB" id="FungiDB:SDRG_01087"/>
<dbReference type="PANTHER" id="PTHR24006">
    <property type="entry name" value="UBIQUITIN CARBOXYL-TERMINAL HYDROLASE"/>
    <property type="match status" value="1"/>
</dbReference>
<dbReference type="GO" id="GO:0006508">
    <property type="term" value="P:proteolysis"/>
    <property type="evidence" value="ECO:0007669"/>
    <property type="project" value="UniProtKB-KW"/>
</dbReference>
<dbReference type="OrthoDB" id="420187at2759"/>
<organism evidence="10 11">
    <name type="scientific">Saprolegnia diclina (strain VS20)</name>
    <dbReference type="NCBI Taxonomy" id="1156394"/>
    <lineage>
        <taxon>Eukaryota</taxon>
        <taxon>Sar</taxon>
        <taxon>Stramenopiles</taxon>
        <taxon>Oomycota</taxon>
        <taxon>Saprolegniomycetes</taxon>
        <taxon>Saprolegniales</taxon>
        <taxon>Saprolegniaceae</taxon>
        <taxon>Saprolegnia</taxon>
    </lineage>
</organism>
<protein>
    <recommendedName>
        <fullName evidence="3">ubiquitinyl hydrolase 1</fullName>
        <ecNumber evidence="3">3.4.19.12</ecNumber>
    </recommendedName>
</protein>
<dbReference type="Proteomes" id="UP000030762">
    <property type="component" value="Unassembled WGS sequence"/>
</dbReference>
<comment type="catalytic activity">
    <reaction evidence="1">
        <text>Thiol-dependent hydrolysis of ester, thioester, amide, peptide and isopeptide bonds formed by the C-terminal Gly of ubiquitin (a 76-residue protein attached to proteins as an intracellular targeting signal).</text>
        <dbReference type="EC" id="3.4.19.12"/>
    </reaction>
</comment>
<dbReference type="CDD" id="cd02257">
    <property type="entry name" value="Peptidase_C19"/>
    <property type="match status" value="1"/>
</dbReference>
<dbReference type="SUPFAM" id="SSF54001">
    <property type="entry name" value="Cysteine proteinases"/>
    <property type="match status" value="1"/>
</dbReference>
<dbReference type="InterPro" id="IPR001394">
    <property type="entry name" value="Peptidase_C19_UCH"/>
</dbReference>
<keyword evidence="5" id="KW-0833">Ubl conjugation pathway</keyword>
<dbReference type="eggNOG" id="KOG1865">
    <property type="taxonomic scope" value="Eukaryota"/>
</dbReference>
<dbReference type="InterPro" id="IPR038765">
    <property type="entry name" value="Papain-like_cys_pep_sf"/>
</dbReference>
<dbReference type="EC" id="3.4.19.12" evidence="3"/>
<comment type="similarity">
    <text evidence="2">Belongs to the peptidase C19 family.</text>
</comment>
<dbReference type="GO" id="GO:0004843">
    <property type="term" value="F:cysteine-type deubiquitinase activity"/>
    <property type="evidence" value="ECO:0007669"/>
    <property type="project" value="UniProtKB-EC"/>
</dbReference>
<sequence length="351" mass="39240">MSNLSMDAINDIDNLDELRAILEAHRQELERVEAQVAVVNAAKIPQAVVLFNDAVLERTCAGLRDAHGTKCYMYATLVCLAHTASFVRALCNEGKHLVTKDVAKLLLSIRDGSIESMYRSPVYGESIVWDFHRGEQEDAHDYYLHLMRQLYGISDVPKRLFKWKWAQVQTCAGCSFESRTLHSTIMFIAGECDGGIGGKDDGKAAATTKTSVVEAIQAYLHEDVTKLCEDCGVQQNHSVGTEFTNEPDVLVVKIHLFNIKVDAKAGTFSSERIVPTVDFQAGDDIQLASSKYRPSAFLTHIGSKMSSGHYKAYVRGHMNQWFEVNNHVVRKVNIKKVDTTEAYLIFFEKTP</sequence>
<dbReference type="RefSeq" id="XP_008604822.1">
    <property type="nucleotide sequence ID" value="XM_008606600.1"/>
</dbReference>
<keyword evidence="7" id="KW-0788">Thiol protease</keyword>
<dbReference type="PROSITE" id="PS50235">
    <property type="entry name" value="USP_3"/>
    <property type="match status" value="1"/>
</dbReference>
<keyword evidence="11" id="KW-1185">Reference proteome</keyword>
<dbReference type="InterPro" id="IPR050164">
    <property type="entry name" value="Peptidase_C19"/>
</dbReference>
<reference evidence="10 11" key="1">
    <citation type="submission" date="2012-04" db="EMBL/GenBank/DDBJ databases">
        <title>The Genome Sequence of Saprolegnia declina VS20.</title>
        <authorList>
            <consortium name="The Broad Institute Genome Sequencing Platform"/>
            <person name="Russ C."/>
            <person name="Nusbaum C."/>
            <person name="Tyler B."/>
            <person name="van West P."/>
            <person name="Dieguez-Uribeondo J."/>
            <person name="de Bruijn I."/>
            <person name="Tripathy S."/>
            <person name="Jiang R."/>
            <person name="Young S.K."/>
            <person name="Zeng Q."/>
            <person name="Gargeya S."/>
            <person name="Fitzgerald M."/>
            <person name="Haas B."/>
            <person name="Abouelleil A."/>
            <person name="Alvarado L."/>
            <person name="Arachchi H.M."/>
            <person name="Berlin A."/>
            <person name="Chapman S.B."/>
            <person name="Goldberg J."/>
            <person name="Griggs A."/>
            <person name="Gujja S."/>
            <person name="Hansen M."/>
            <person name="Howarth C."/>
            <person name="Imamovic A."/>
            <person name="Larimer J."/>
            <person name="McCowen C."/>
            <person name="Montmayeur A."/>
            <person name="Murphy C."/>
            <person name="Neiman D."/>
            <person name="Pearson M."/>
            <person name="Priest M."/>
            <person name="Roberts A."/>
            <person name="Saif S."/>
            <person name="Shea T."/>
            <person name="Sisk P."/>
            <person name="Sykes S."/>
            <person name="Wortman J."/>
            <person name="Nusbaum C."/>
            <person name="Birren B."/>
        </authorList>
    </citation>
    <scope>NUCLEOTIDE SEQUENCE [LARGE SCALE GENOMIC DNA]</scope>
    <source>
        <strain evidence="10 11">VS20</strain>
    </source>
</reference>
<dbReference type="InterPro" id="IPR028889">
    <property type="entry name" value="USP"/>
</dbReference>
<dbReference type="InParanoid" id="T0SAB7"/>
<dbReference type="EMBL" id="JH767133">
    <property type="protein sequence ID" value="EQC42253.1"/>
    <property type="molecule type" value="Genomic_DNA"/>
</dbReference>
<keyword evidence="8" id="KW-0175">Coiled coil</keyword>
<proteinExistence type="inferred from homology"/>
<accession>T0SAB7</accession>
<gene>
    <name evidence="10" type="ORF">SDRG_01087</name>
</gene>
<dbReference type="AlphaFoldDB" id="T0SAB7"/>
<dbReference type="PANTHER" id="PTHR24006:SF888">
    <property type="entry name" value="UBIQUITIN CARBOXYL-TERMINAL HYDROLASE 30"/>
    <property type="match status" value="1"/>
</dbReference>
<evidence type="ECO:0000313" key="11">
    <source>
        <dbReference type="Proteomes" id="UP000030762"/>
    </source>
</evidence>
<dbReference type="GO" id="GO:0016579">
    <property type="term" value="P:protein deubiquitination"/>
    <property type="evidence" value="ECO:0007669"/>
    <property type="project" value="InterPro"/>
</dbReference>
<evidence type="ECO:0000256" key="4">
    <source>
        <dbReference type="ARBA" id="ARBA00022670"/>
    </source>
</evidence>
<keyword evidence="6" id="KW-0378">Hydrolase</keyword>
<evidence type="ECO:0000313" key="10">
    <source>
        <dbReference type="EMBL" id="EQC42253.1"/>
    </source>
</evidence>
<evidence type="ECO:0000259" key="9">
    <source>
        <dbReference type="PROSITE" id="PS50235"/>
    </source>
</evidence>
<dbReference type="STRING" id="1156394.T0SAB7"/>
<feature type="coiled-coil region" evidence="8">
    <location>
        <begin position="12"/>
        <end position="42"/>
    </location>
</feature>
<name>T0SAB7_SAPDV</name>
<keyword evidence="4" id="KW-0645">Protease</keyword>
<evidence type="ECO:0000256" key="1">
    <source>
        <dbReference type="ARBA" id="ARBA00000707"/>
    </source>
</evidence>
<dbReference type="GO" id="GO:0005634">
    <property type="term" value="C:nucleus"/>
    <property type="evidence" value="ECO:0007669"/>
    <property type="project" value="TreeGrafter"/>
</dbReference>
<evidence type="ECO:0000256" key="6">
    <source>
        <dbReference type="ARBA" id="ARBA00022801"/>
    </source>
</evidence>
<dbReference type="Gene3D" id="3.90.70.10">
    <property type="entry name" value="Cysteine proteinases"/>
    <property type="match status" value="1"/>
</dbReference>
<evidence type="ECO:0000256" key="7">
    <source>
        <dbReference type="ARBA" id="ARBA00022807"/>
    </source>
</evidence>
<dbReference type="GO" id="GO:0005829">
    <property type="term" value="C:cytosol"/>
    <property type="evidence" value="ECO:0007669"/>
    <property type="project" value="TreeGrafter"/>
</dbReference>
<evidence type="ECO:0000256" key="3">
    <source>
        <dbReference type="ARBA" id="ARBA00012759"/>
    </source>
</evidence>